<evidence type="ECO:0000313" key="3">
    <source>
        <dbReference type="Proteomes" id="UP001320876"/>
    </source>
</evidence>
<dbReference type="EMBL" id="JAPDDT010000012">
    <property type="protein sequence ID" value="MCW1925106.1"/>
    <property type="molecule type" value="Genomic_DNA"/>
</dbReference>
<keyword evidence="1" id="KW-0812">Transmembrane</keyword>
<keyword evidence="3" id="KW-1185">Reference proteome</keyword>
<dbReference type="Proteomes" id="UP001320876">
    <property type="component" value="Unassembled WGS sequence"/>
</dbReference>
<keyword evidence="1" id="KW-1133">Transmembrane helix</keyword>
<sequence>MCRQQGPARQTSGLSYDLATLVVATGIFGYGLFSEQPAWMMAGFGLEIYRLVQWLRSSFRWAHVYNGIILKYDHAFREPSEPEVEKA</sequence>
<evidence type="ECO:0000313" key="2">
    <source>
        <dbReference type="EMBL" id="MCW1925106.1"/>
    </source>
</evidence>
<keyword evidence="1" id="KW-0472">Membrane</keyword>
<proteinExistence type="predicted"/>
<protein>
    <submittedName>
        <fullName evidence="2">Uncharacterized protein</fullName>
    </submittedName>
</protein>
<feature type="transmembrane region" description="Helical" evidence="1">
    <location>
        <begin position="14"/>
        <end position="33"/>
    </location>
</feature>
<organism evidence="2 3">
    <name type="scientific">Luteolibacter arcticus</name>
    <dbReference type="NCBI Taxonomy" id="1581411"/>
    <lineage>
        <taxon>Bacteria</taxon>
        <taxon>Pseudomonadati</taxon>
        <taxon>Verrucomicrobiota</taxon>
        <taxon>Verrucomicrobiia</taxon>
        <taxon>Verrucomicrobiales</taxon>
        <taxon>Verrucomicrobiaceae</taxon>
        <taxon>Luteolibacter</taxon>
    </lineage>
</organism>
<evidence type="ECO:0000256" key="1">
    <source>
        <dbReference type="SAM" id="Phobius"/>
    </source>
</evidence>
<reference evidence="2 3" key="1">
    <citation type="submission" date="2022-10" db="EMBL/GenBank/DDBJ databases">
        <title>Luteolibacter arcticus strain CCTCC AB 2014275, whole genome shotgun sequencing project.</title>
        <authorList>
            <person name="Zhao G."/>
            <person name="Shen L."/>
        </authorList>
    </citation>
    <scope>NUCLEOTIDE SEQUENCE [LARGE SCALE GENOMIC DNA]</scope>
    <source>
        <strain evidence="2 3">CCTCC AB 2014275</strain>
    </source>
</reference>
<comment type="caution">
    <text evidence="2">The sequence shown here is derived from an EMBL/GenBank/DDBJ whole genome shotgun (WGS) entry which is preliminary data.</text>
</comment>
<name>A0ABT3GNQ1_9BACT</name>
<gene>
    <name evidence="2" type="ORF">OKA05_21270</name>
</gene>
<accession>A0ABT3GNQ1</accession>